<proteinExistence type="predicted"/>
<dbReference type="Proteomes" id="UP000663891">
    <property type="component" value="Unassembled WGS sequence"/>
</dbReference>
<evidence type="ECO:0000313" key="1">
    <source>
        <dbReference type="EMBL" id="CAF1249974.1"/>
    </source>
</evidence>
<comment type="caution">
    <text evidence="1">The sequence shown here is derived from an EMBL/GenBank/DDBJ whole genome shotgun (WGS) entry which is preliminary data.</text>
</comment>
<sequence>MTTTTTTTQSKENDCNFPLFKTPIRDNILSSATRNDLTFYSNNLKHLKLTERTSMNDLEMYHNTILTPIRSNKTKFSTPGSIQRRRALGLVNSNSKKISHISSSDDLSSLTTFQQINNKYEEPVILQAPSSEMTCSHHPDDDDDLPYQPNSIHRYEDTFDDLIPTNERIGHMITNQTNGLNIFTFSGGIENTIRYQSPQCSRVDISTLLDILN</sequence>
<dbReference type="OrthoDB" id="10016884at2759"/>
<organism evidence="1 2">
    <name type="scientific">Adineta steineri</name>
    <dbReference type="NCBI Taxonomy" id="433720"/>
    <lineage>
        <taxon>Eukaryota</taxon>
        <taxon>Metazoa</taxon>
        <taxon>Spiralia</taxon>
        <taxon>Gnathifera</taxon>
        <taxon>Rotifera</taxon>
        <taxon>Eurotatoria</taxon>
        <taxon>Bdelloidea</taxon>
        <taxon>Adinetida</taxon>
        <taxon>Adinetidae</taxon>
        <taxon>Adineta</taxon>
    </lineage>
</organism>
<dbReference type="EMBL" id="CAJNON010000413">
    <property type="protein sequence ID" value="CAF1249974.1"/>
    <property type="molecule type" value="Genomic_DNA"/>
</dbReference>
<evidence type="ECO:0000313" key="2">
    <source>
        <dbReference type="Proteomes" id="UP000663891"/>
    </source>
</evidence>
<protein>
    <submittedName>
        <fullName evidence="1">Uncharacterized protein</fullName>
    </submittedName>
</protein>
<reference evidence="1" key="1">
    <citation type="submission" date="2021-02" db="EMBL/GenBank/DDBJ databases">
        <authorList>
            <person name="Nowell W R."/>
        </authorList>
    </citation>
    <scope>NUCLEOTIDE SEQUENCE</scope>
</reference>
<gene>
    <name evidence="1" type="ORF">VCS650_LOCUS28275</name>
</gene>
<dbReference type="AlphaFoldDB" id="A0A814ZZE4"/>
<accession>A0A814ZZE4</accession>
<name>A0A814ZZE4_9BILA</name>